<dbReference type="PANTHER" id="PTHR35869">
    <property type="entry name" value="OUTER-MEMBRANE LIPOPROTEIN CARRIER PROTEIN"/>
    <property type="match status" value="1"/>
</dbReference>
<dbReference type="Gene3D" id="2.50.20.10">
    <property type="entry name" value="Lipoprotein localisation LolA/LolB/LppX"/>
    <property type="match status" value="1"/>
</dbReference>
<feature type="chain" id="PRO_5041927732" evidence="2">
    <location>
        <begin position="21"/>
        <end position="205"/>
    </location>
</feature>
<keyword evidence="4" id="KW-1185">Reference proteome</keyword>
<proteinExistence type="predicted"/>
<keyword evidence="3" id="KW-0449">Lipoprotein</keyword>
<dbReference type="EMBL" id="JAOTPL010000004">
    <property type="protein sequence ID" value="MCU7693821.1"/>
    <property type="molecule type" value="Genomic_DNA"/>
</dbReference>
<gene>
    <name evidence="3" type="ORF">OD355_04735</name>
</gene>
<dbReference type="Proteomes" id="UP001209317">
    <property type="component" value="Unassembled WGS sequence"/>
</dbReference>
<name>A0AAE3LMF8_9BACT</name>
<dbReference type="Pfam" id="PF03548">
    <property type="entry name" value="LolA"/>
    <property type="match status" value="1"/>
</dbReference>
<accession>A0AAE3LMF8</accession>
<sequence length="205" mass="22323">MNRLLVLIGTALLSFTQINAQTAESILSKVSEKIKASTGITANFTYTTVDRNNKSQGTVNGIMSLKGNKYYIKQGSNEIFFDGGSVWNFNGSDEVQISSPLKDASAITPQRLVNGDFAKGFTSKLVSSAGNTYNIELAPADKRQSFSKINLFISKTTHMITAANVVDKNGNTTRFTLSNIKTNVSIPDSKFKFDIRKHPGIEVIG</sequence>
<dbReference type="AlphaFoldDB" id="A0AAE3LMF8"/>
<feature type="signal peptide" evidence="2">
    <location>
        <begin position="1"/>
        <end position="20"/>
    </location>
</feature>
<evidence type="ECO:0000313" key="4">
    <source>
        <dbReference type="Proteomes" id="UP001209317"/>
    </source>
</evidence>
<keyword evidence="1 2" id="KW-0732">Signal</keyword>
<comment type="caution">
    <text evidence="3">The sequence shown here is derived from an EMBL/GenBank/DDBJ whole genome shotgun (WGS) entry which is preliminary data.</text>
</comment>
<dbReference type="CDD" id="cd16325">
    <property type="entry name" value="LolA"/>
    <property type="match status" value="1"/>
</dbReference>
<evidence type="ECO:0000313" key="3">
    <source>
        <dbReference type="EMBL" id="MCU7693821.1"/>
    </source>
</evidence>
<dbReference type="InterPro" id="IPR004564">
    <property type="entry name" value="OM_lipoprot_carrier_LolA-like"/>
</dbReference>
<evidence type="ECO:0000256" key="1">
    <source>
        <dbReference type="ARBA" id="ARBA00022729"/>
    </source>
</evidence>
<evidence type="ECO:0000256" key="2">
    <source>
        <dbReference type="SAM" id="SignalP"/>
    </source>
</evidence>
<dbReference type="InterPro" id="IPR029046">
    <property type="entry name" value="LolA/LolB/LppX"/>
</dbReference>
<organism evidence="3 4">
    <name type="scientific">Haoranjiania flava</name>
    <dbReference type="NCBI Taxonomy" id="1856322"/>
    <lineage>
        <taxon>Bacteria</taxon>
        <taxon>Pseudomonadati</taxon>
        <taxon>Bacteroidota</taxon>
        <taxon>Chitinophagia</taxon>
        <taxon>Chitinophagales</taxon>
        <taxon>Chitinophagaceae</taxon>
        <taxon>Haoranjiania</taxon>
    </lineage>
</organism>
<dbReference type="SUPFAM" id="SSF89392">
    <property type="entry name" value="Prokaryotic lipoproteins and lipoprotein localization factors"/>
    <property type="match status" value="1"/>
</dbReference>
<protein>
    <submittedName>
        <fullName evidence="3">Outer membrane lipoprotein carrier protein LolA</fullName>
    </submittedName>
</protein>
<dbReference type="PANTHER" id="PTHR35869:SF1">
    <property type="entry name" value="OUTER-MEMBRANE LIPOPROTEIN CARRIER PROTEIN"/>
    <property type="match status" value="1"/>
</dbReference>
<reference evidence="3" key="1">
    <citation type="submission" date="2022-10" db="EMBL/GenBank/DDBJ databases">
        <authorList>
            <person name="Kim H.S."/>
            <person name="Kim J.-S."/>
            <person name="Suh M.K."/>
            <person name="Eom M.K."/>
            <person name="Lee J.-S."/>
        </authorList>
    </citation>
    <scope>NUCLEOTIDE SEQUENCE</scope>
    <source>
        <strain evidence="3">LIP-5</strain>
    </source>
</reference>
<dbReference type="RefSeq" id="WP_263037307.1">
    <property type="nucleotide sequence ID" value="NZ_JAOTPL010000004.1"/>
</dbReference>